<dbReference type="EMBL" id="FUXA01000023">
    <property type="protein sequence ID" value="SKA05002.1"/>
    <property type="molecule type" value="Genomic_DNA"/>
</dbReference>
<protein>
    <submittedName>
        <fullName evidence="1">Uncharacterized protein</fullName>
    </submittedName>
</protein>
<keyword evidence="2" id="KW-1185">Reference proteome</keyword>
<sequence length="73" mass="8343">MDDTNKDILRLLRDNGRMSFTEIYLMTGENRIHATAVAPDVSELKYLAKMVNKVFADKIETMTCHGVKGRVRL</sequence>
<dbReference type="InterPro" id="IPR036388">
    <property type="entry name" value="WH-like_DNA-bd_sf"/>
</dbReference>
<reference evidence="1 2" key="1">
    <citation type="submission" date="2017-02" db="EMBL/GenBank/DDBJ databases">
        <authorList>
            <person name="Peterson S.W."/>
        </authorList>
    </citation>
    <scope>NUCLEOTIDE SEQUENCE [LARGE SCALE GENOMIC DNA]</scope>
    <source>
        <strain evidence="1 2">ATCC 17233</strain>
    </source>
</reference>
<dbReference type="Gene3D" id="1.10.10.10">
    <property type="entry name" value="Winged helix-like DNA-binding domain superfamily/Winged helix DNA-binding domain"/>
    <property type="match status" value="1"/>
</dbReference>
<dbReference type="OrthoDB" id="66249at2"/>
<proteinExistence type="predicted"/>
<organism evidence="1 2">
    <name type="scientific">Eubacterium ruminantium</name>
    <dbReference type="NCBI Taxonomy" id="42322"/>
    <lineage>
        <taxon>Bacteria</taxon>
        <taxon>Bacillati</taxon>
        <taxon>Bacillota</taxon>
        <taxon>Clostridia</taxon>
        <taxon>Eubacteriales</taxon>
        <taxon>Eubacteriaceae</taxon>
        <taxon>Eubacterium</taxon>
    </lineage>
</organism>
<evidence type="ECO:0000313" key="1">
    <source>
        <dbReference type="EMBL" id="SKA05002.1"/>
    </source>
</evidence>
<dbReference type="AlphaFoldDB" id="A0A1T4QML9"/>
<evidence type="ECO:0000313" key="2">
    <source>
        <dbReference type="Proteomes" id="UP000189857"/>
    </source>
</evidence>
<gene>
    <name evidence="1" type="ORF">SAMN02745110_02450</name>
</gene>
<dbReference type="Pfam" id="PF13412">
    <property type="entry name" value="HTH_24"/>
    <property type="match status" value="1"/>
</dbReference>
<accession>A0A1T4QML9</accession>
<dbReference type="Proteomes" id="UP000189857">
    <property type="component" value="Unassembled WGS sequence"/>
</dbReference>
<dbReference type="RefSeq" id="WP_078788231.1">
    <property type="nucleotide sequence ID" value="NZ_FMTO01000025.1"/>
</dbReference>
<name>A0A1T4QML9_9FIRM</name>